<comment type="subcellular location">
    <subcellularLocation>
        <location evidence="1 12">Membrane</location>
        <topology evidence="1 12">Multi-pass membrane protein</topology>
    </subcellularLocation>
</comment>
<feature type="transmembrane region" description="Helical" evidence="13">
    <location>
        <begin position="263"/>
        <end position="284"/>
    </location>
</feature>
<dbReference type="AlphaFoldDB" id="A0AAD8D565"/>
<keyword evidence="8 12" id="KW-0472">Membrane</keyword>
<evidence type="ECO:0000256" key="13">
    <source>
        <dbReference type="SAM" id="Phobius"/>
    </source>
</evidence>
<evidence type="ECO:0000256" key="10">
    <source>
        <dbReference type="ARBA" id="ARBA00023224"/>
    </source>
</evidence>
<evidence type="ECO:0000256" key="1">
    <source>
        <dbReference type="ARBA" id="ARBA00004141"/>
    </source>
</evidence>
<feature type="transmembrane region" description="Helical" evidence="13">
    <location>
        <begin position="6"/>
        <end position="34"/>
    </location>
</feature>
<comment type="caution">
    <text evidence="14">The sequence shown here is derived from an EMBL/GenBank/DDBJ whole genome shotgun (WGS) entry which is preliminary data.</text>
</comment>
<comment type="similarity">
    <text evidence="2 11">Belongs to the G-protein coupled receptor T2R family.</text>
</comment>
<dbReference type="GO" id="GO:0033038">
    <property type="term" value="F:bitter taste receptor activity"/>
    <property type="evidence" value="ECO:0007669"/>
    <property type="project" value="InterPro"/>
</dbReference>
<evidence type="ECO:0000256" key="7">
    <source>
        <dbReference type="ARBA" id="ARBA00023040"/>
    </source>
</evidence>
<name>A0AAD8D565_ACIOX</name>
<evidence type="ECO:0000256" key="12">
    <source>
        <dbReference type="RuleBase" id="RU004424"/>
    </source>
</evidence>
<dbReference type="Pfam" id="PF05296">
    <property type="entry name" value="TAS2R"/>
    <property type="match status" value="1"/>
</dbReference>
<keyword evidence="6 13" id="KW-1133">Transmembrane helix</keyword>
<reference evidence="14" key="1">
    <citation type="submission" date="2022-02" db="EMBL/GenBank/DDBJ databases">
        <title>Atlantic sturgeon de novo genome assembly.</title>
        <authorList>
            <person name="Stock M."/>
            <person name="Klopp C."/>
            <person name="Guiguen Y."/>
            <person name="Cabau C."/>
            <person name="Parinello H."/>
            <person name="Santidrian Yebra-Pimentel E."/>
            <person name="Kuhl H."/>
            <person name="Dirks R.P."/>
            <person name="Guessner J."/>
            <person name="Wuertz S."/>
            <person name="Du K."/>
            <person name="Schartl M."/>
        </authorList>
    </citation>
    <scope>NUCLEOTIDE SEQUENCE</scope>
    <source>
        <strain evidence="14">STURGEONOMICS-FGT-2020</strain>
        <tissue evidence="14">Whole blood</tissue>
    </source>
</reference>
<feature type="transmembrane region" description="Helical" evidence="13">
    <location>
        <begin position="184"/>
        <end position="207"/>
    </location>
</feature>
<dbReference type="Gene3D" id="1.20.1070.10">
    <property type="entry name" value="Rhodopsin 7-helix transmembrane proteins"/>
    <property type="match status" value="1"/>
</dbReference>
<dbReference type="GO" id="GO:0004930">
    <property type="term" value="F:G protein-coupled receptor activity"/>
    <property type="evidence" value="ECO:0007669"/>
    <property type="project" value="UniProtKB-KW"/>
</dbReference>
<feature type="transmembrane region" description="Helical" evidence="13">
    <location>
        <begin position="46"/>
        <end position="72"/>
    </location>
</feature>
<evidence type="ECO:0000256" key="11">
    <source>
        <dbReference type="RuleBase" id="RU004423"/>
    </source>
</evidence>
<feature type="transmembrane region" description="Helical" evidence="13">
    <location>
        <begin position="234"/>
        <end position="257"/>
    </location>
</feature>
<keyword evidence="3 12" id="KW-0919">Taste</keyword>
<evidence type="ECO:0000256" key="3">
    <source>
        <dbReference type="ARBA" id="ARBA00022480"/>
    </source>
</evidence>
<keyword evidence="9 12" id="KW-0675">Receptor</keyword>
<evidence type="ECO:0000256" key="2">
    <source>
        <dbReference type="ARBA" id="ARBA00007376"/>
    </source>
</evidence>
<evidence type="ECO:0000256" key="6">
    <source>
        <dbReference type="ARBA" id="ARBA00022989"/>
    </source>
</evidence>
<keyword evidence="7 12" id="KW-0297">G-protein coupled receptor</keyword>
<evidence type="ECO:0000256" key="5">
    <source>
        <dbReference type="ARBA" id="ARBA00022692"/>
    </source>
</evidence>
<gene>
    <name evidence="14" type="ORF">AOXY_G17722</name>
</gene>
<dbReference type="GO" id="GO:0016020">
    <property type="term" value="C:membrane"/>
    <property type="evidence" value="ECO:0007669"/>
    <property type="project" value="UniProtKB-SubCell"/>
</dbReference>
<organism evidence="14 15">
    <name type="scientific">Acipenser oxyrinchus oxyrinchus</name>
    <dbReference type="NCBI Taxonomy" id="40147"/>
    <lineage>
        <taxon>Eukaryota</taxon>
        <taxon>Metazoa</taxon>
        <taxon>Chordata</taxon>
        <taxon>Craniata</taxon>
        <taxon>Vertebrata</taxon>
        <taxon>Euteleostomi</taxon>
        <taxon>Actinopterygii</taxon>
        <taxon>Chondrostei</taxon>
        <taxon>Acipenseriformes</taxon>
        <taxon>Acipenseridae</taxon>
        <taxon>Acipenser</taxon>
    </lineage>
</organism>
<evidence type="ECO:0000313" key="15">
    <source>
        <dbReference type="Proteomes" id="UP001230051"/>
    </source>
</evidence>
<dbReference type="PANTHER" id="PTHR11394:SF47">
    <property type="entry name" value="TASTE RECEPTOR TYPE 2 MEMBER 40"/>
    <property type="match status" value="1"/>
</dbReference>
<feature type="transmembrane region" description="Helical" evidence="13">
    <location>
        <begin position="84"/>
        <end position="109"/>
    </location>
</feature>
<keyword evidence="10 12" id="KW-0807">Transducer</keyword>
<dbReference type="Proteomes" id="UP001230051">
    <property type="component" value="Unassembled WGS sequence"/>
</dbReference>
<evidence type="ECO:0000313" key="14">
    <source>
        <dbReference type="EMBL" id="KAK1162775.1"/>
    </source>
</evidence>
<dbReference type="EMBL" id="JAGXEW010000016">
    <property type="protein sequence ID" value="KAK1162775.1"/>
    <property type="molecule type" value="Genomic_DNA"/>
</dbReference>
<accession>A0AAD8D565</accession>
<proteinExistence type="inferred from homology"/>
<dbReference type="PANTHER" id="PTHR11394">
    <property type="entry name" value="TASTE RECEPTOR TYPE 2"/>
    <property type="match status" value="1"/>
</dbReference>
<feature type="transmembrane region" description="Helical" evidence="13">
    <location>
        <begin position="129"/>
        <end position="151"/>
    </location>
</feature>
<keyword evidence="5 12" id="KW-0812">Transmembrane</keyword>
<evidence type="ECO:0000256" key="9">
    <source>
        <dbReference type="ARBA" id="ARBA00023170"/>
    </source>
</evidence>
<dbReference type="SUPFAM" id="SSF81321">
    <property type="entry name" value="Family A G protein-coupled receptor-like"/>
    <property type="match status" value="1"/>
</dbReference>
<keyword evidence="4 12" id="KW-0716">Sensory transduction</keyword>
<keyword evidence="15" id="KW-1185">Reference proteome</keyword>
<dbReference type="InterPro" id="IPR007960">
    <property type="entry name" value="TAS2R"/>
</dbReference>
<sequence length="327" mass="35533">MNFMATLTAVIASGLLVALGLAGNLFIVICNLFFRSSGQGLHLGDMLVTCIAVSTVILDLSIYLSMTLFLLGGMCPNSNITMQINMFLISAGISLNYWFIAWLCVYYCVKIINMSSRVFIRLQQNISTVICCCLAGNVPIIIPISCAAFYMGVNDSDNSTTQNNSCPPIEFMSSALGQVAMPLFVVQSIVALVLMMCSCSAIIVFLCGHIRQMQLSSPEIADSSQNLIRVAKMITVLALLYLFCTIAGALPVFIGQAAFSKEYLLVVDCMFSAACLGITVTLIAGNSSLRQKASACTTQCSQQTWNFKERGRCLIFEKRCSDEVIFV</sequence>
<evidence type="ECO:0000256" key="8">
    <source>
        <dbReference type="ARBA" id="ARBA00023136"/>
    </source>
</evidence>
<evidence type="ECO:0000256" key="4">
    <source>
        <dbReference type="ARBA" id="ARBA00022606"/>
    </source>
</evidence>
<protein>
    <recommendedName>
        <fullName evidence="12">Taste receptor type 2</fullName>
    </recommendedName>
</protein>